<feature type="region of interest" description="Disordered" evidence="1">
    <location>
        <begin position="71"/>
        <end position="90"/>
    </location>
</feature>
<protein>
    <submittedName>
        <fullName evidence="2">Uncharacterized protein</fullName>
    </submittedName>
</protein>
<dbReference type="Proteomes" id="UP000834106">
    <property type="component" value="Chromosome 16"/>
</dbReference>
<proteinExistence type="predicted"/>
<evidence type="ECO:0000313" key="3">
    <source>
        <dbReference type="Proteomes" id="UP000834106"/>
    </source>
</evidence>
<reference evidence="2" key="1">
    <citation type="submission" date="2023-05" db="EMBL/GenBank/DDBJ databases">
        <authorList>
            <person name="Huff M."/>
        </authorList>
    </citation>
    <scope>NUCLEOTIDE SEQUENCE</scope>
</reference>
<evidence type="ECO:0000313" key="2">
    <source>
        <dbReference type="EMBL" id="CAI9779141.1"/>
    </source>
</evidence>
<keyword evidence="3" id="KW-1185">Reference proteome</keyword>
<feature type="region of interest" description="Disordered" evidence="1">
    <location>
        <begin position="1"/>
        <end position="50"/>
    </location>
</feature>
<organism evidence="2 3">
    <name type="scientific">Fraxinus pennsylvanica</name>
    <dbReference type="NCBI Taxonomy" id="56036"/>
    <lineage>
        <taxon>Eukaryota</taxon>
        <taxon>Viridiplantae</taxon>
        <taxon>Streptophyta</taxon>
        <taxon>Embryophyta</taxon>
        <taxon>Tracheophyta</taxon>
        <taxon>Spermatophyta</taxon>
        <taxon>Magnoliopsida</taxon>
        <taxon>eudicotyledons</taxon>
        <taxon>Gunneridae</taxon>
        <taxon>Pentapetalae</taxon>
        <taxon>asterids</taxon>
        <taxon>lamiids</taxon>
        <taxon>Lamiales</taxon>
        <taxon>Oleaceae</taxon>
        <taxon>Oleeae</taxon>
        <taxon>Fraxinus</taxon>
    </lineage>
</organism>
<name>A0AAD2E8Y0_9LAMI</name>
<accession>A0AAD2E8Y0</accession>
<dbReference type="EMBL" id="OU503051">
    <property type="protein sequence ID" value="CAI9779141.1"/>
    <property type="molecule type" value="Genomic_DNA"/>
</dbReference>
<gene>
    <name evidence="2" type="ORF">FPE_LOCUS26571</name>
</gene>
<evidence type="ECO:0000256" key="1">
    <source>
        <dbReference type="SAM" id="MobiDB-lite"/>
    </source>
</evidence>
<dbReference type="AlphaFoldDB" id="A0AAD2E8Y0"/>
<sequence length="142" mass="15931">MEQKINKEGGSIGGVPIHSQVRKIRQEMENQSPGASAAGDQTGGSRNPPAEAMQIAARVNTATDICRQLMEQDGSNDGGRGKDMPVPKRKVQRAVWEKFKLRRRVPDGGLSRWPLRGLHPPLFMHHRLFKMIRESEIELNKN</sequence>